<dbReference type="AlphaFoldDB" id="A0A1Y2HQ19"/>
<dbReference type="EMBL" id="MCFL01000023">
    <property type="protein sequence ID" value="ORZ35212.1"/>
    <property type="molecule type" value="Genomic_DNA"/>
</dbReference>
<dbReference type="Proteomes" id="UP000193411">
    <property type="component" value="Unassembled WGS sequence"/>
</dbReference>
<sequence>MSRPLSWSDVKFTLQDYKNEPVAINQVLPYPNSFASDSSPADQPAVQGLCTLAPTGLAHRLPPSLVEPDDGCAYASRIGPRRPSCMQNGTASPAWLDAQCVWNALVEDPNDMDLPVSRLYCLPLDDPTILSNRPGGLVPVPILNDTLIAQVPSTVAGHPQHNYRLVPALKHHLESRNHSAANSLVFANITVRPMHKRLRLGVCVPLPPIGSPCMLSAIDNSTGTIASDWIFPGGRFWPSSEIALADVALARTHASLSSMVGPAVNTVDQAAMTPAFPPPYPFFRYPIPHVTRDGPRLRGPFKAWAIPLIRCAPRDNSSTSGPLGTVQRLIINGTCAMNRDCLSGVCSPATKSCDNSIKSETNSPFSPAFTFLVTPPSAVEYPASNLAARQVLDQYSPGYPYQDLPGWYTYYFPLILALGIVLAGMLMTGIWTGCLRRVVRRWTGQWRTTTERDVELKPVSGRMVGDLGDEAAVEEAVAEAREQLPVYVQPS</sequence>
<gene>
    <name evidence="2" type="ORF">BCR44DRAFT_332458</name>
</gene>
<keyword evidence="1" id="KW-0812">Transmembrane</keyword>
<name>A0A1Y2HQ19_9FUNG</name>
<comment type="caution">
    <text evidence="2">The sequence shown here is derived from an EMBL/GenBank/DDBJ whole genome shotgun (WGS) entry which is preliminary data.</text>
</comment>
<protein>
    <submittedName>
        <fullName evidence="2">Uncharacterized protein</fullName>
    </submittedName>
</protein>
<keyword evidence="1" id="KW-0472">Membrane</keyword>
<reference evidence="2 3" key="1">
    <citation type="submission" date="2016-07" db="EMBL/GenBank/DDBJ databases">
        <title>Pervasive Adenine N6-methylation of Active Genes in Fungi.</title>
        <authorList>
            <consortium name="DOE Joint Genome Institute"/>
            <person name="Mondo S.J."/>
            <person name="Dannebaum R.O."/>
            <person name="Kuo R.C."/>
            <person name="Labutti K."/>
            <person name="Haridas S."/>
            <person name="Kuo A."/>
            <person name="Salamov A."/>
            <person name="Ahrendt S.R."/>
            <person name="Lipzen A."/>
            <person name="Sullivan W."/>
            <person name="Andreopoulos W.B."/>
            <person name="Clum A."/>
            <person name="Lindquist E."/>
            <person name="Daum C."/>
            <person name="Ramamoorthy G.K."/>
            <person name="Gryganskyi A."/>
            <person name="Culley D."/>
            <person name="Magnuson J.K."/>
            <person name="James T.Y."/>
            <person name="O'Malley M.A."/>
            <person name="Stajich J.E."/>
            <person name="Spatafora J.W."/>
            <person name="Visel A."/>
            <person name="Grigoriev I.V."/>
        </authorList>
    </citation>
    <scope>NUCLEOTIDE SEQUENCE [LARGE SCALE GENOMIC DNA]</scope>
    <source>
        <strain evidence="2 3">PL171</strain>
    </source>
</reference>
<evidence type="ECO:0000256" key="1">
    <source>
        <dbReference type="SAM" id="Phobius"/>
    </source>
</evidence>
<proteinExistence type="predicted"/>
<organism evidence="2 3">
    <name type="scientific">Catenaria anguillulae PL171</name>
    <dbReference type="NCBI Taxonomy" id="765915"/>
    <lineage>
        <taxon>Eukaryota</taxon>
        <taxon>Fungi</taxon>
        <taxon>Fungi incertae sedis</taxon>
        <taxon>Blastocladiomycota</taxon>
        <taxon>Blastocladiomycetes</taxon>
        <taxon>Blastocladiales</taxon>
        <taxon>Catenariaceae</taxon>
        <taxon>Catenaria</taxon>
    </lineage>
</organism>
<evidence type="ECO:0000313" key="3">
    <source>
        <dbReference type="Proteomes" id="UP000193411"/>
    </source>
</evidence>
<evidence type="ECO:0000313" key="2">
    <source>
        <dbReference type="EMBL" id="ORZ35212.1"/>
    </source>
</evidence>
<keyword evidence="1" id="KW-1133">Transmembrane helix</keyword>
<feature type="transmembrane region" description="Helical" evidence="1">
    <location>
        <begin position="410"/>
        <end position="431"/>
    </location>
</feature>
<keyword evidence="3" id="KW-1185">Reference proteome</keyword>
<accession>A0A1Y2HQ19</accession>